<keyword evidence="1" id="KW-0946">Virion</keyword>
<keyword evidence="1" id="KW-0167">Capsid protein</keyword>
<evidence type="ECO:0000313" key="1">
    <source>
        <dbReference type="EMBL" id="SFQ22927.1"/>
    </source>
</evidence>
<dbReference type="AlphaFoldDB" id="A0A1I5WTU5"/>
<sequence>MAITNFLSTVWSARINENLKKQLVYGNCVNTDYEGDITDQGQTVKINSIGEITIGDYNKSTGMGIPEELTDSSVSLVIDQAKFFNFRVDDIDKAQANADIMDAAMRDAAHGLANAADQYIASLYVEVDPTNTIGDDTTPVVLDKTNVFDYLVDLSILLDEANVPDLDRFVVVPAWVYGLLLKDDRFAYQPDVLRTGYVGEISGMAVYKSNNVPVVNGKYKIMAGYRGAIAFAGQINKVEAFRPEQFFADAVKGLYLFGAKVIKPKGIAVLTAAKA</sequence>
<dbReference type="EMBL" id="FOXR01000019">
    <property type="protein sequence ID" value="SFQ22927.1"/>
    <property type="molecule type" value="Genomic_DNA"/>
</dbReference>
<proteinExistence type="predicted"/>
<evidence type="ECO:0000313" key="2">
    <source>
        <dbReference type="Proteomes" id="UP000198577"/>
    </source>
</evidence>
<dbReference type="RefSeq" id="WP_092282457.1">
    <property type="nucleotide sequence ID" value="NZ_FOXR01000019.1"/>
</dbReference>
<keyword evidence="2" id="KW-1185">Reference proteome</keyword>
<name>A0A1I5WTU5_9FIRM</name>
<organism evidence="1 2">
    <name type="scientific">Caldicoprobacter faecalis</name>
    <dbReference type="NCBI Taxonomy" id="937334"/>
    <lineage>
        <taxon>Bacteria</taxon>
        <taxon>Bacillati</taxon>
        <taxon>Bacillota</taxon>
        <taxon>Clostridia</taxon>
        <taxon>Caldicoprobacterales</taxon>
        <taxon>Caldicoprobacteraceae</taxon>
        <taxon>Caldicoprobacter</taxon>
    </lineage>
</organism>
<accession>A0A1I5WTU5</accession>
<gene>
    <name evidence="1" type="ORF">SAMN05444406_11922</name>
</gene>
<dbReference type="STRING" id="937334.SAMN05444406_11922"/>
<dbReference type="OrthoDB" id="1624479at2"/>
<protein>
    <submittedName>
        <fullName evidence="1">P22 coat protein-gene protein 5</fullName>
    </submittedName>
</protein>
<dbReference type="Proteomes" id="UP000198577">
    <property type="component" value="Unassembled WGS sequence"/>
</dbReference>
<reference evidence="1 2" key="1">
    <citation type="submission" date="2016-10" db="EMBL/GenBank/DDBJ databases">
        <authorList>
            <person name="de Groot N.N."/>
        </authorList>
    </citation>
    <scope>NUCLEOTIDE SEQUENCE [LARGE SCALE GENOMIC DNA]</scope>
    <source>
        <strain evidence="1 2">DSM 20678</strain>
    </source>
</reference>